<evidence type="ECO:0000256" key="9">
    <source>
        <dbReference type="HAMAP-Rule" id="MF_03115"/>
    </source>
</evidence>
<dbReference type="GO" id="GO:0005758">
    <property type="term" value="C:mitochondrial intermembrane space"/>
    <property type="evidence" value="ECO:0007669"/>
    <property type="project" value="UniProtKB-SubCell"/>
</dbReference>
<protein>
    <recommendedName>
        <fullName evidence="9">Anamorsin homolog</fullName>
    </recommendedName>
    <alternativeName>
        <fullName evidence="9">Fe-S cluster assembly protein DRE2 homolog</fullName>
    </alternativeName>
</protein>
<comment type="domain">
    <text evidence="9">The N-terminal domain has structural similarity with S-adenosyl-L-methionine-dependent methyltransferases, but does not bind S-adenosyl-L-methionine. It is required for correct assembly of the 2 Fe-S clusters.</text>
</comment>
<evidence type="ECO:0000256" key="1">
    <source>
        <dbReference type="ARBA" id="ARBA00001966"/>
    </source>
</evidence>
<evidence type="ECO:0000259" key="10">
    <source>
        <dbReference type="Pfam" id="PF05093"/>
    </source>
</evidence>
<comment type="cofactor">
    <cofactor evidence="9">
        <name>[2Fe-2S] cluster</name>
        <dbReference type="ChEBI" id="CHEBI:190135"/>
    </cofactor>
</comment>
<feature type="binding site" evidence="9">
    <location>
        <position position="225"/>
    </location>
    <ligand>
        <name>[2Fe-2S] cluster</name>
        <dbReference type="ChEBI" id="CHEBI:190135"/>
    </ligand>
</feature>
<comment type="cofactor">
    <cofactor evidence="1 9">
        <name>[4Fe-4S] cluster</name>
        <dbReference type="ChEBI" id="CHEBI:49883"/>
    </cofactor>
</comment>
<dbReference type="GO" id="GO:0051537">
    <property type="term" value="F:2 iron, 2 sulfur cluster binding"/>
    <property type="evidence" value="ECO:0007669"/>
    <property type="project" value="UniProtKB-UniRule"/>
</dbReference>
<feature type="short sequence motif" description="Cx2C motif 1" evidence="9">
    <location>
        <begin position="244"/>
        <end position="247"/>
    </location>
</feature>
<organism evidence="11 12">
    <name type="scientific">Toxocara canis</name>
    <name type="common">Canine roundworm</name>
    <dbReference type="NCBI Taxonomy" id="6265"/>
    <lineage>
        <taxon>Eukaryota</taxon>
        <taxon>Metazoa</taxon>
        <taxon>Ecdysozoa</taxon>
        <taxon>Nematoda</taxon>
        <taxon>Chromadorea</taxon>
        <taxon>Rhabditida</taxon>
        <taxon>Spirurina</taxon>
        <taxon>Ascaridomorpha</taxon>
        <taxon>Ascaridoidea</taxon>
        <taxon>Toxocaridae</taxon>
        <taxon>Toxocara</taxon>
    </lineage>
</organism>
<dbReference type="GO" id="GO:0016226">
    <property type="term" value="P:iron-sulfur cluster assembly"/>
    <property type="evidence" value="ECO:0007669"/>
    <property type="project" value="UniProtKB-UniRule"/>
</dbReference>
<feature type="binding site" evidence="9">
    <location>
        <position position="255"/>
    </location>
    <ligand>
        <name>[4Fe-4S] cluster</name>
        <dbReference type="ChEBI" id="CHEBI:49883"/>
    </ligand>
</feature>
<dbReference type="GO" id="GO:0009055">
    <property type="term" value="F:electron transfer activity"/>
    <property type="evidence" value="ECO:0007669"/>
    <property type="project" value="UniProtKB-UniRule"/>
</dbReference>
<proteinExistence type="inferred from homology"/>
<keyword evidence="5 9" id="KW-0479">Metal-binding</keyword>
<dbReference type="InterPro" id="IPR046408">
    <property type="entry name" value="CIAPIN1"/>
</dbReference>
<dbReference type="Proteomes" id="UP000031036">
    <property type="component" value="Unassembled WGS sequence"/>
</dbReference>
<evidence type="ECO:0000256" key="4">
    <source>
        <dbReference type="ARBA" id="ARBA00022490"/>
    </source>
</evidence>
<dbReference type="AlphaFoldDB" id="A0A0B2VVE9"/>
<evidence type="ECO:0000256" key="2">
    <source>
        <dbReference type="ARBA" id="ARBA00008169"/>
    </source>
</evidence>
<evidence type="ECO:0000256" key="7">
    <source>
        <dbReference type="ARBA" id="ARBA00023014"/>
    </source>
</evidence>
<keyword evidence="9" id="KW-0001">2Fe-2S</keyword>
<dbReference type="OMA" id="KRRPCKN"/>
<name>A0A0B2VVE9_TOXCA</name>
<dbReference type="PANTHER" id="PTHR13273">
    <property type="entry name" value="ANAMORSIN"/>
    <property type="match status" value="1"/>
</dbReference>
<evidence type="ECO:0000313" key="11">
    <source>
        <dbReference type="EMBL" id="KHN87521.1"/>
    </source>
</evidence>
<keyword evidence="12" id="KW-1185">Reference proteome</keyword>
<evidence type="ECO:0000313" key="12">
    <source>
        <dbReference type="Proteomes" id="UP000031036"/>
    </source>
</evidence>
<comment type="similarity">
    <text evidence="2 9">Belongs to the anamorsin family.</text>
</comment>
<comment type="caution">
    <text evidence="9">Lacks conserved residue(s) required for the propagation of feature annotation.</text>
</comment>
<reference evidence="11 12" key="1">
    <citation type="submission" date="2014-11" db="EMBL/GenBank/DDBJ databases">
        <title>Genetic blueprint of the zoonotic pathogen Toxocara canis.</title>
        <authorList>
            <person name="Zhu X.-Q."/>
            <person name="Korhonen P.K."/>
            <person name="Cai H."/>
            <person name="Young N.D."/>
            <person name="Nejsum P."/>
            <person name="von Samson-Himmelstjerna G."/>
            <person name="Boag P.R."/>
            <person name="Tan P."/>
            <person name="Li Q."/>
            <person name="Min J."/>
            <person name="Yang Y."/>
            <person name="Wang X."/>
            <person name="Fang X."/>
            <person name="Hall R.S."/>
            <person name="Hofmann A."/>
            <person name="Sternberg P.W."/>
            <person name="Jex A.R."/>
            <person name="Gasser R.B."/>
        </authorList>
    </citation>
    <scope>NUCLEOTIDE SEQUENCE [LARGE SCALE GENOMIC DNA]</scope>
    <source>
        <strain evidence="11">PN_DK_2014</strain>
    </source>
</reference>
<feature type="binding site" evidence="9">
    <location>
        <position position="220"/>
    </location>
    <ligand>
        <name>[2Fe-2S] cluster</name>
        <dbReference type="ChEBI" id="CHEBI:190135"/>
    </ligand>
</feature>
<feature type="region of interest" description="Fe-S binding site B" evidence="9">
    <location>
        <begin position="244"/>
        <end position="258"/>
    </location>
</feature>
<comment type="subcellular location">
    <subcellularLocation>
        <location evidence="9">Cytoplasm</location>
    </subcellularLocation>
    <subcellularLocation>
        <location evidence="9">Mitochondrion intermembrane space</location>
    </subcellularLocation>
</comment>
<keyword evidence="3 9" id="KW-0004">4Fe-4S</keyword>
<comment type="domain">
    <text evidence="9">The twin Cx2C motifs are involved in the recognition by the mitochondrial MIA40-ERV1 disulfide relay system. The formation of 2 disulfide bonds in the Cx2C motifs through dithiol/disulfide exchange reactions effectively traps the protein in the mitochondrial intermembrane space.</text>
</comment>
<dbReference type="EMBL" id="JPKZ01000420">
    <property type="protein sequence ID" value="KHN87521.1"/>
    <property type="molecule type" value="Genomic_DNA"/>
</dbReference>
<feature type="domain" description="Anamorsin C-terminal" evidence="10">
    <location>
        <begin position="238"/>
        <end position="271"/>
    </location>
</feature>
<keyword evidence="7 9" id="KW-0411">Iron-sulfur</keyword>
<dbReference type="HAMAP" id="MF_03115">
    <property type="entry name" value="Anamorsin"/>
    <property type="match status" value="1"/>
</dbReference>
<feature type="short sequence motif" description="Cx2C motif 2" evidence="9">
    <location>
        <begin position="255"/>
        <end position="258"/>
    </location>
</feature>
<comment type="subunit">
    <text evidence="9">Monomer.</text>
</comment>
<gene>
    <name evidence="11" type="ORF">Tcan_03219</name>
</gene>
<comment type="caution">
    <text evidence="11">The sequence shown here is derived from an EMBL/GenBank/DDBJ whole genome shotgun (WGS) entry which is preliminary data.</text>
</comment>
<accession>A0A0B2VVE9</accession>
<sequence>MEFCLASGLNESASILILSGALPSGIQSTFDREVDMAKSRFAVVDVFAASAELDKDWCGGEEYISVVVVTQWHFYDVKNKEEAYDHVVIFCVEGGEPLSKFLSTAFSALKPKGTLSIYAQGPEDVICREVRFAGFLVVKSKDAADWRFVAATKPAVHMGEAFTLRLSANAAPTKTWNLEADDDLIDEDALLEQEDFARPSTVSLKAGCGEAIEGKKKRACKNCTCGLADQEQAEMAEKAPKSSCGKCGLGDAFRCSTCPYRGLPPFKPGEEGKVLLGIVDDI</sequence>
<evidence type="ECO:0000256" key="6">
    <source>
        <dbReference type="ARBA" id="ARBA00023004"/>
    </source>
</evidence>
<dbReference type="GO" id="GO:0051539">
    <property type="term" value="F:4 iron, 4 sulfur cluster binding"/>
    <property type="evidence" value="ECO:0007669"/>
    <property type="project" value="UniProtKB-KW"/>
</dbReference>
<feature type="binding site" evidence="9">
    <location>
        <position position="244"/>
    </location>
    <ligand>
        <name>[4Fe-4S] cluster</name>
        <dbReference type="ChEBI" id="CHEBI:49883"/>
    </ligand>
</feature>
<feature type="binding site" evidence="9">
    <location>
        <position position="258"/>
    </location>
    <ligand>
        <name>[4Fe-4S] cluster</name>
        <dbReference type="ChEBI" id="CHEBI:49883"/>
    </ligand>
</feature>
<keyword evidence="6 9" id="KW-0408">Iron</keyword>
<keyword evidence="8 9" id="KW-0496">Mitochondrion</keyword>
<dbReference type="PANTHER" id="PTHR13273:SF14">
    <property type="entry name" value="ANAMORSIN"/>
    <property type="match status" value="1"/>
</dbReference>
<comment type="domain">
    <text evidence="9">The C-terminal domain binds 2 Fe-S clusters but is otherwise mostly in an intrinsically disordered conformation.</text>
</comment>
<feature type="binding site" evidence="9">
    <location>
        <position position="208"/>
    </location>
    <ligand>
        <name>[2Fe-2S] cluster</name>
        <dbReference type="ChEBI" id="CHEBI:190135"/>
    </ligand>
</feature>
<keyword evidence="4 9" id="KW-0963">Cytoplasm</keyword>
<dbReference type="STRING" id="6265.A0A0B2VVE9"/>
<comment type="function">
    <text evidence="9">Component of the cytosolic iron-sulfur (Fe-S) protein assembly (CIA) machinery. Required for the maturation of extramitochondrial Fe-S proteins. Part of an electron transfer chain functioning in an early step of cytosolic Fe-S biogenesis, facilitating the de novo assembly of a [4Fe-4S] cluster on the cytosolic Fe-S scaffold complex. Electrons are transferred from NADPH via a FAD- and FMN-containing diflavin oxidoreductase. Together with the diflavin oxidoreductase, also required for the assembly of the diferric tyrosyl radical cofactor of ribonucleotide reductase (RNR), probably by providing electrons for reduction during radical cofactor maturation in the catalytic small subunit.</text>
</comment>
<feature type="binding site" evidence="9">
    <location>
        <position position="247"/>
    </location>
    <ligand>
        <name>[4Fe-4S] cluster</name>
        <dbReference type="ChEBI" id="CHEBI:49883"/>
    </ligand>
</feature>
<feature type="binding site" evidence="9">
    <location>
        <position position="223"/>
    </location>
    <ligand>
        <name>[2Fe-2S] cluster</name>
        <dbReference type="ChEBI" id="CHEBI:190135"/>
    </ligand>
</feature>
<dbReference type="GO" id="GO:0046872">
    <property type="term" value="F:metal ion binding"/>
    <property type="evidence" value="ECO:0007669"/>
    <property type="project" value="UniProtKB-KW"/>
</dbReference>
<dbReference type="OrthoDB" id="311633at2759"/>
<dbReference type="InterPro" id="IPR007785">
    <property type="entry name" value="Anamorsin"/>
</dbReference>
<dbReference type="Pfam" id="PF05093">
    <property type="entry name" value="CIAPIN1"/>
    <property type="match status" value="1"/>
</dbReference>
<evidence type="ECO:0000256" key="3">
    <source>
        <dbReference type="ARBA" id="ARBA00022485"/>
    </source>
</evidence>
<evidence type="ECO:0000256" key="8">
    <source>
        <dbReference type="ARBA" id="ARBA00023128"/>
    </source>
</evidence>
<evidence type="ECO:0000256" key="5">
    <source>
        <dbReference type="ARBA" id="ARBA00022723"/>
    </source>
</evidence>